<gene>
    <name evidence="1" type="ORF">EDS130_LOCUS24093</name>
</gene>
<accession>A0A814USB7</accession>
<comment type="caution">
    <text evidence="1">The sequence shown here is derived from an EMBL/GenBank/DDBJ whole genome shotgun (WGS) entry which is preliminary data.</text>
</comment>
<organism evidence="1 2">
    <name type="scientific">Adineta ricciae</name>
    <name type="common">Rotifer</name>
    <dbReference type="NCBI Taxonomy" id="249248"/>
    <lineage>
        <taxon>Eukaryota</taxon>
        <taxon>Metazoa</taxon>
        <taxon>Spiralia</taxon>
        <taxon>Gnathifera</taxon>
        <taxon>Rotifera</taxon>
        <taxon>Eurotatoria</taxon>
        <taxon>Bdelloidea</taxon>
        <taxon>Adinetida</taxon>
        <taxon>Adinetidae</taxon>
        <taxon>Adineta</taxon>
    </lineage>
</organism>
<sequence length="452" mass="53098">MLKWAVTSRSNDEFDQDECLTFEKIIEQQKFPCLVRIDNNDSLENYLILLCETNEPYLSVSNETKQFAIPILFDGLFALVEHGITRYNVLQSIHSLLPHLKLSYTHFTTLKSYTVHHNSSSCHLDPGTLLELCHKPTTTSTVRLRTLFTSLPHSLNKHLLLNHQTKFSIKKQFSSNEHFQVKSNAHPEILTLKSDSKGIFVPVYSQFPSISSPNSFSYLSNPIQGLYTIQFLSELTNHYPLIVELIISRSLEQHTSATLGYPFRRITVHRFVENHRRIVAYDMKNNSFIELDLQHRLNLYAVKHPTHQNQHYQPQLRWCQKYLPSFRSQIKTIHRSVNETMMFIQTTQFTKRRSQDYHQRRNSSSVIKSTPKMFYNSQDSISTMNFQLQNHLASKFFTISNDSKYQQNPRKNARVHFNESTIERYSQMKKYSKREKTEKTEENDDIFQCTAL</sequence>
<dbReference type="Proteomes" id="UP000663852">
    <property type="component" value="Unassembled WGS sequence"/>
</dbReference>
<protein>
    <submittedName>
        <fullName evidence="1">Uncharacterized protein</fullName>
    </submittedName>
</protein>
<dbReference type="AlphaFoldDB" id="A0A814USB7"/>
<dbReference type="OrthoDB" id="10005855at2759"/>
<evidence type="ECO:0000313" key="1">
    <source>
        <dbReference type="EMBL" id="CAF1178228.1"/>
    </source>
</evidence>
<name>A0A814USB7_ADIRI</name>
<dbReference type="EMBL" id="CAJNOJ010000134">
    <property type="protein sequence ID" value="CAF1178228.1"/>
    <property type="molecule type" value="Genomic_DNA"/>
</dbReference>
<proteinExistence type="predicted"/>
<reference evidence="1" key="1">
    <citation type="submission" date="2021-02" db="EMBL/GenBank/DDBJ databases">
        <authorList>
            <person name="Nowell W R."/>
        </authorList>
    </citation>
    <scope>NUCLEOTIDE SEQUENCE</scope>
</reference>
<evidence type="ECO:0000313" key="2">
    <source>
        <dbReference type="Proteomes" id="UP000663852"/>
    </source>
</evidence>